<evidence type="ECO:0000256" key="6">
    <source>
        <dbReference type="SAM" id="Phobius"/>
    </source>
</evidence>
<evidence type="ECO:0000256" key="4">
    <source>
        <dbReference type="ARBA" id="ARBA00023136"/>
    </source>
</evidence>
<gene>
    <name evidence="7" type="ORF">FQA47_012850</name>
</gene>
<sequence length="153" mass="17916">MFTFTCGPGEAKPGSEWPEELPNPEPRINPNQRRGRTFLHCLYLIIELLYEKLFVPESVFRQDEVLSAWEMDQRNLQQDFQDQLNDVVGRFQSKNFFQSDLDIAFFAVFFIFIGMILLLLILVLIRCCCCCCCQDDLKPRRQKRGVVNMALEP</sequence>
<feature type="region of interest" description="Disordered" evidence="5">
    <location>
        <begin position="1"/>
        <end position="28"/>
    </location>
</feature>
<keyword evidence="2 6" id="KW-0812">Transmembrane</keyword>
<comment type="subcellular location">
    <subcellularLocation>
        <location evidence="1">Membrane</location>
        <topology evidence="1">Single-pass membrane protein</topology>
    </subcellularLocation>
</comment>
<keyword evidence="3 6" id="KW-1133">Transmembrane helix</keyword>
<dbReference type="PANTHER" id="PTHR36982:SF3">
    <property type="entry name" value="SMALL INTEGRAL MEMBRANE PROTEIN 22"/>
    <property type="match status" value="1"/>
</dbReference>
<dbReference type="Pfam" id="PF15831">
    <property type="entry name" value="SMIM5_18_22"/>
    <property type="match status" value="1"/>
</dbReference>
<dbReference type="AlphaFoldDB" id="A0A834FFC6"/>
<dbReference type="GO" id="GO:0016020">
    <property type="term" value="C:membrane"/>
    <property type="evidence" value="ECO:0007669"/>
    <property type="project" value="UniProtKB-SubCell"/>
</dbReference>
<evidence type="ECO:0000256" key="3">
    <source>
        <dbReference type="ARBA" id="ARBA00022989"/>
    </source>
</evidence>
<comment type="caution">
    <text evidence="7">The sequence shown here is derived from an EMBL/GenBank/DDBJ whole genome shotgun (WGS) entry which is preliminary data.</text>
</comment>
<proteinExistence type="predicted"/>
<accession>A0A834FFC6</accession>
<dbReference type="InterPro" id="IPR031671">
    <property type="entry name" value="SMIM5/18/22"/>
</dbReference>
<evidence type="ECO:0000256" key="5">
    <source>
        <dbReference type="SAM" id="MobiDB-lite"/>
    </source>
</evidence>
<evidence type="ECO:0000313" key="7">
    <source>
        <dbReference type="EMBL" id="KAF6732794.1"/>
    </source>
</evidence>
<evidence type="ECO:0000313" key="8">
    <source>
        <dbReference type="Proteomes" id="UP000646548"/>
    </source>
</evidence>
<reference evidence="7" key="1">
    <citation type="journal article" name="BMC Genomics">
        <title>Long-read sequencing and de novo genome assembly of marine medaka (Oryzias melastigma).</title>
        <authorList>
            <person name="Liang P."/>
            <person name="Saqib H.S.A."/>
            <person name="Ni X."/>
            <person name="Shen Y."/>
        </authorList>
    </citation>
    <scope>NUCLEOTIDE SEQUENCE</scope>
    <source>
        <strain evidence="7">Bigg-433</strain>
    </source>
</reference>
<dbReference type="Proteomes" id="UP000646548">
    <property type="component" value="Unassembled WGS sequence"/>
</dbReference>
<evidence type="ECO:0000256" key="1">
    <source>
        <dbReference type="ARBA" id="ARBA00004167"/>
    </source>
</evidence>
<name>A0A834FFC6_ORYME</name>
<dbReference type="PANTHER" id="PTHR36982">
    <property type="entry name" value="CLCA DOMAIN-CONTAINING PROTEIN"/>
    <property type="match status" value="1"/>
</dbReference>
<feature type="transmembrane region" description="Helical" evidence="6">
    <location>
        <begin position="103"/>
        <end position="125"/>
    </location>
</feature>
<dbReference type="GO" id="GO:0042127">
    <property type="term" value="P:regulation of cell population proliferation"/>
    <property type="evidence" value="ECO:0007669"/>
    <property type="project" value="TreeGrafter"/>
</dbReference>
<keyword evidence="4 6" id="KW-0472">Membrane</keyword>
<protein>
    <submittedName>
        <fullName evidence="7">Small integral membrane protein 22</fullName>
    </submittedName>
</protein>
<organism evidence="7 8">
    <name type="scientific">Oryzias melastigma</name>
    <name type="common">Marine medaka</name>
    <dbReference type="NCBI Taxonomy" id="30732"/>
    <lineage>
        <taxon>Eukaryota</taxon>
        <taxon>Metazoa</taxon>
        <taxon>Chordata</taxon>
        <taxon>Craniata</taxon>
        <taxon>Vertebrata</taxon>
        <taxon>Euteleostomi</taxon>
        <taxon>Actinopterygii</taxon>
        <taxon>Neopterygii</taxon>
        <taxon>Teleostei</taxon>
        <taxon>Neoteleostei</taxon>
        <taxon>Acanthomorphata</taxon>
        <taxon>Ovalentaria</taxon>
        <taxon>Atherinomorphae</taxon>
        <taxon>Beloniformes</taxon>
        <taxon>Adrianichthyidae</taxon>
        <taxon>Oryziinae</taxon>
        <taxon>Oryzias</taxon>
    </lineage>
</organism>
<dbReference type="InterPro" id="IPR053081">
    <property type="entry name" value="SIM_Modulators"/>
</dbReference>
<dbReference type="EMBL" id="WKFB01000182">
    <property type="protein sequence ID" value="KAF6732794.1"/>
    <property type="molecule type" value="Genomic_DNA"/>
</dbReference>
<evidence type="ECO:0000256" key="2">
    <source>
        <dbReference type="ARBA" id="ARBA00022692"/>
    </source>
</evidence>